<dbReference type="AlphaFoldDB" id="A0A2T1DJI2"/>
<evidence type="ECO:0000313" key="2">
    <source>
        <dbReference type="EMBL" id="PSB20657.1"/>
    </source>
</evidence>
<feature type="region of interest" description="Disordered" evidence="1">
    <location>
        <begin position="31"/>
        <end position="68"/>
    </location>
</feature>
<evidence type="ECO:0000256" key="1">
    <source>
        <dbReference type="SAM" id="MobiDB-lite"/>
    </source>
</evidence>
<dbReference type="EMBL" id="PVWG01000005">
    <property type="protein sequence ID" value="PSB20657.1"/>
    <property type="molecule type" value="Genomic_DNA"/>
</dbReference>
<sequence>MSNEPTERLPDFENKNAEALKAKTVNPMDLVSTSRYEGNPRELIENPGVAPEMLNEPDDLRSDEIHED</sequence>
<reference evidence="2 3" key="2">
    <citation type="submission" date="2018-03" db="EMBL/GenBank/DDBJ databases">
        <title>The ancient ancestry and fast evolution of plastids.</title>
        <authorList>
            <person name="Moore K.R."/>
            <person name="Magnabosco C."/>
            <person name="Momper L."/>
            <person name="Gold D.A."/>
            <person name="Bosak T."/>
            <person name="Fournier G.P."/>
        </authorList>
    </citation>
    <scope>NUCLEOTIDE SEQUENCE [LARGE SCALE GENOMIC DNA]</scope>
    <source>
        <strain evidence="2 3">ULC007</strain>
    </source>
</reference>
<organism evidence="2 3">
    <name type="scientific">Phormidesmis priestleyi ULC007</name>
    <dbReference type="NCBI Taxonomy" id="1920490"/>
    <lineage>
        <taxon>Bacteria</taxon>
        <taxon>Bacillati</taxon>
        <taxon>Cyanobacteriota</taxon>
        <taxon>Cyanophyceae</taxon>
        <taxon>Leptolyngbyales</taxon>
        <taxon>Leptolyngbyaceae</taxon>
        <taxon>Phormidesmis</taxon>
    </lineage>
</organism>
<dbReference type="RefSeq" id="WP_073070123.1">
    <property type="nucleotide sequence ID" value="NZ_MPPI01000005.1"/>
</dbReference>
<protein>
    <submittedName>
        <fullName evidence="2">Uncharacterized protein</fullName>
    </submittedName>
</protein>
<feature type="compositionally biased region" description="Basic and acidic residues" evidence="1">
    <location>
        <begin position="58"/>
        <end position="68"/>
    </location>
</feature>
<dbReference type="OrthoDB" id="532100at2"/>
<keyword evidence="3" id="KW-1185">Reference proteome</keyword>
<dbReference type="Proteomes" id="UP000238634">
    <property type="component" value="Unassembled WGS sequence"/>
</dbReference>
<accession>A0A2T1DJI2</accession>
<evidence type="ECO:0000313" key="3">
    <source>
        <dbReference type="Proteomes" id="UP000238634"/>
    </source>
</evidence>
<comment type="caution">
    <text evidence="2">The sequence shown here is derived from an EMBL/GenBank/DDBJ whole genome shotgun (WGS) entry which is preliminary data.</text>
</comment>
<name>A0A2T1DJI2_9CYAN</name>
<gene>
    <name evidence="2" type="ORF">C7B65_07055</name>
</gene>
<reference evidence="2 3" key="1">
    <citation type="submission" date="2018-02" db="EMBL/GenBank/DDBJ databases">
        <authorList>
            <person name="Cohen D.B."/>
            <person name="Kent A.D."/>
        </authorList>
    </citation>
    <scope>NUCLEOTIDE SEQUENCE [LARGE SCALE GENOMIC DNA]</scope>
    <source>
        <strain evidence="2 3">ULC007</strain>
    </source>
</reference>
<proteinExistence type="predicted"/>